<dbReference type="Pfam" id="PF04545">
    <property type="entry name" value="Sigma70_r4"/>
    <property type="match status" value="1"/>
</dbReference>
<dbReference type="Proteomes" id="UP000473325">
    <property type="component" value="Unassembled WGS sequence"/>
</dbReference>
<dbReference type="InterPro" id="IPR007627">
    <property type="entry name" value="RNA_pol_sigma70_r2"/>
</dbReference>
<evidence type="ECO:0000313" key="8">
    <source>
        <dbReference type="EMBL" id="MXG90038.1"/>
    </source>
</evidence>
<comment type="caution">
    <text evidence="8">The sequence shown here is derived from an EMBL/GenBank/DDBJ whole genome shotgun (WGS) entry which is preliminary data.</text>
</comment>
<evidence type="ECO:0000256" key="3">
    <source>
        <dbReference type="ARBA" id="ARBA00023082"/>
    </source>
</evidence>
<dbReference type="Gene3D" id="1.10.1740.10">
    <property type="match status" value="1"/>
</dbReference>
<evidence type="ECO:0000256" key="1">
    <source>
        <dbReference type="ARBA" id="ARBA00010641"/>
    </source>
</evidence>
<dbReference type="CDD" id="cd06171">
    <property type="entry name" value="Sigma70_r4"/>
    <property type="match status" value="1"/>
</dbReference>
<dbReference type="PANTHER" id="PTHR43133:SF50">
    <property type="entry name" value="ECF RNA POLYMERASE SIGMA FACTOR SIGM"/>
    <property type="match status" value="1"/>
</dbReference>
<dbReference type="GO" id="GO:0016987">
    <property type="term" value="F:sigma factor activity"/>
    <property type="evidence" value="ECO:0007669"/>
    <property type="project" value="UniProtKB-KW"/>
</dbReference>
<evidence type="ECO:0000256" key="5">
    <source>
        <dbReference type="ARBA" id="ARBA00023163"/>
    </source>
</evidence>
<protein>
    <submittedName>
        <fullName evidence="8">SigE family RNA polymerase sigma factor</fullName>
    </submittedName>
</protein>
<dbReference type="Gene3D" id="1.10.10.10">
    <property type="entry name" value="Winged helix-like DNA-binding domain superfamily/Winged helix DNA-binding domain"/>
    <property type="match status" value="1"/>
</dbReference>
<keyword evidence="2" id="KW-0805">Transcription regulation</keyword>
<proteinExistence type="inferred from homology"/>
<evidence type="ECO:0000256" key="2">
    <source>
        <dbReference type="ARBA" id="ARBA00023015"/>
    </source>
</evidence>
<keyword evidence="3" id="KW-0731">Sigma factor</keyword>
<keyword evidence="9" id="KW-1185">Reference proteome</keyword>
<dbReference type="NCBIfam" id="TIGR02937">
    <property type="entry name" value="sigma70-ECF"/>
    <property type="match status" value="1"/>
</dbReference>
<dbReference type="GO" id="GO:0003677">
    <property type="term" value="F:DNA binding"/>
    <property type="evidence" value="ECO:0007669"/>
    <property type="project" value="UniProtKB-KW"/>
</dbReference>
<accession>A0A6L7EX59</accession>
<feature type="domain" description="RNA polymerase sigma-70 region 2" evidence="6">
    <location>
        <begin position="14"/>
        <end position="73"/>
    </location>
</feature>
<evidence type="ECO:0000256" key="4">
    <source>
        <dbReference type="ARBA" id="ARBA00023125"/>
    </source>
</evidence>
<dbReference type="InterPro" id="IPR013324">
    <property type="entry name" value="RNA_pol_sigma_r3/r4-like"/>
</dbReference>
<dbReference type="PANTHER" id="PTHR43133">
    <property type="entry name" value="RNA POLYMERASE ECF-TYPE SIGMA FACTO"/>
    <property type="match status" value="1"/>
</dbReference>
<dbReference type="NCBIfam" id="TIGR02983">
    <property type="entry name" value="SigE-fam_strep"/>
    <property type="match status" value="1"/>
</dbReference>
<evidence type="ECO:0000313" key="9">
    <source>
        <dbReference type="Proteomes" id="UP000473325"/>
    </source>
</evidence>
<dbReference type="GO" id="GO:0006352">
    <property type="term" value="P:DNA-templated transcription initiation"/>
    <property type="evidence" value="ECO:0007669"/>
    <property type="project" value="InterPro"/>
</dbReference>
<dbReference type="AlphaFoldDB" id="A0A6L7EX59"/>
<comment type="similarity">
    <text evidence="1">Belongs to the sigma-70 factor family. ECF subfamily.</text>
</comment>
<reference evidence="8 9" key="1">
    <citation type="submission" date="2019-12" db="EMBL/GenBank/DDBJ databases">
        <authorList>
            <person name="Kun Z."/>
        </authorList>
    </citation>
    <scope>NUCLEOTIDE SEQUENCE [LARGE SCALE GENOMIC DNA]</scope>
    <source>
        <strain evidence="8 9">YIM 123512</strain>
    </source>
</reference>
<dbReference type="InterPro" id="IPR039425">
    <property type="entry name" value="RNA_pol_sigma-70-like"/>
</dbReference>
<dbReference type="Pfam" id="PF04542">
    <property type="entry name" value="Sigma70_r2"/>
    <property type="match status" value="1"/>
</dbReference>
<keyword evidence="5" id="KW-0804">Transcription</keyword>
<organism evidence="8 9">
    <name type="scientific">Nocardioides flavescens</name>
    <dbReference type="NCBI Taxonomy" id="2691959"/>
    <lineage>
        <taxon>Bacteria</taxon>
        <taxon>Bacillati</taxon>
        <taxon>Actinomycetota</taxon>
        <taxon>Actinomycetes</taxon>
        <taxon>Propionibacteriales</taxon>
        <taxon>Nocardioidaceae</taxon>
        <taxon>Nocardioides</taxon>
    </lineage>
</organism>
<dbReference type="InterPro" id="IPR036388">
    <property type="entry name" value="WH-like_DNA-bd_sf"/>
</dbReference>
<sequence length="176" mass="19869">MDAEFEQWVHARGAALARSAYLLTGDVHLAEDLVQDTLVRVASRWRRLDDRPDGYARTVMHHLAVDRWRRRRSRPDEVLTHAPPEAGGGDGADEADRRLLLRRALLQLTPRERAVVSLRFYEDLTEVETARVLGCSTSTVKSQTRVALARLRDVAPALLDDLTDHPTTDAGEEARR</sequence>
<dbReference type="EMBL" id="WUEK01000006">
    <property type="protein sequence ID" value="MXG90038.1"/>
    <property type="molecule type" value="Genomic_DNA"/>
</dbReference>
<dbReference type="InterPro" id="IPR013325">
    <property type="entry name" value="RNA_pol_sigma_r2"/>
</dbReference>
<evidence type="ECO:0000259" key="6">
    <source>
        <dbReference type="Pfam" id="PF04542"/>
    </source>
</evidence>
<dbReference type="RefSeq" id="WP_160877989.1">
    <property type="nucleotide sequence ID" value="NZ_WUEK01000006.1"/>
</dbReference>
<keyword evidence="4" id="KW-0238">DNA-binding</keyword>
<evidence type="ECO:0000259" key="7">
    <source>
        <dbReference type="Pfam" id="PF04545"/>
    </source>
</evidence>
<gene>
    <name evidence="8" type="ORF">GRQ65_10785</name>
</gene>
<feature type="domain" description="RNA polymerase sigma-70 region 4" evidence="7">
    <location>
        <begin position="104"/>
        <end position="152"/>
    </location>
</feature>
<dbReference type="InterPro" id="IPR014284">
    <property type="entry name" value="RNA_pol_sigma-70_dom"/>
</dbReference>
<dbReference type="SUPFAM" id="SSF88659">
    <property type="entry name" value="Sigma3 and sigma4 domains of RNA polymerase sigma factors"/>
    <property type="match status" value="1"/>
</dbReference>
<dbReference type="InterPro" id="IPR007630">
    <property type="entry name" value="RNA_pol_sigma70_r4"/>
</dbReference>
<name>A0A6L7EX59_9ACTN</name>
<dbReference type="SUPFAM" id="SSF88946">
    <property type="entry name" value="Sigma2 domain of RNA polymerase sigma factors"/>
    <property type="match status" value="1"/>
</dbReference>
<dbReference type="InterPro" id="IPR014325">
    <property type="entry name" value="RNA_pol_sigma-E_actinobac"/>
</dbReference>